<dbReference type="SMART" id="SM00267">
    <property type="entry name" value="GGDEF"/>
    <property type="match status" value="1"/>
</dbReference>
<feature type="transmembrane region" description="Helical" evidence="1">
    <location>
        <begin position="174"/>
        <end position="194"/>
    </location>
</feature>
<dbReference type="PANTHER" id="PTHR33121:SF76">
    <property type="entry name" value="SIGNALING PROTEIN"/>
    <property type="match status" value="1"/>
</dbReference>
<dbReference type="InterPro" id="IPR003660">
    <property type="entry name" value="HAMP_dom"/>
</dbReference>
<keyword evidence="1" id="KW-0812">Transmembrane</keyword>
<dbReference type="Gene3D" id="3.30.70.270">
    <property type="match status" value="1"/>
</dbReference>
<dbReference type="GO" id="GO:0007165">
    <property type="term" value="P:signal transduction"/>
    <property type="evidence" value="ECO:0007669"/>
    <property type="project" value="InterPro"/>
</dbReference>
<dbReference type="CDD" id="cd06225">
    <property type="entry name" value="HAMP"/>
    <property type="match status" value="1"/>
</dbReference>
<evidence type="ECO:0000259" key="2">
    <source>
        <dbReference type="PROSITE" id="PS50883"/>
    </source>
</evidence>
<feature type="domain" description="EAL" evidence="2">
    <location>
        <begin position="407"/>
        <end position="645"/>
    </location>
</feature>
<dbReference type="InterPro" id="IPR000160">
    <property type="entry name" value="GGDEF_dom"/>
</dbReference>
<dbReference type="NCBIfam" id="TIGR00254">
    <property type="entry name" value="GGDEF"/>
    <property type="match status" value="1"/>
</dbReference>
<organism evidence="4">
    <name type="scientific">hydrothermal vent metagenome</name>
    <dbReference type="NCBI Taxonomy" id="652676"/>
    <lineage>
        <taxon>unclassified sequences</taxon>
        <taxon>metagenomes</taxon>
        <taxon>ecological metagenomes</taxon>
    </lineage>
</organism>
<proteinExistence type="predicted"/>
<dbReference type="AlphaFoldDB" id="A0A3B1CDV0"/>
<dbReference type="InterPro" id="IPR029787">
    <property type="entry name" value="Nucleotide_cyclase"/>
</dbReference>
<gene>
    <name evidence="4" type="ORF">MNBD_NITROSPIRAE01-1681</name>
</gene>
<dbReference type="SMART" id="SM00304">
    <property type="entry name" value="HAMP"/>
    <property type="match status" value="1"/>
</dbReference>
<feature type="domain" description="GGDEF" evidence="3">
    <location>
        <begin position="284"/>
        <end position="414"/>
    </location>
</feature>
<dbReference type="Pfam" id="PF00672">
    <property type="entry name" value="HAMP"/>
    <property type="match status" value="1"/>
</dbReference>
<protein>
    <submittedName>
        <fullName evidence="4">Diguanylate cyclase/phosphodiesterase (GGDEF &amp; EAL domains) with PAS/PAC sensor(S)</fullName>
    </submittedName>
</protein>
<reference evidence="4" key="1">
    <citation type="submission" date="2018-06" db="EMBL/GenBank/DDBJ databases">
        <authorList>
            <person name="Zhirakovskaya E."/>
        </authorList>
    </citation>
    <scope>NUCLEOTIDE SEQUENCE</scope>
</reference>
<keyword evidence="1" id="KW-0472">Membrane</keyword>
<dbReference type="InterPro" id="IPR035919">
    <property type="entry name" value="EAL_sf"/>
</dbReference>
<dbReference type="SMART" id="SM00052">
    <property type="entry name" value="EAL"/>
    <property type="match status" value="1"/>
</dbReference>
<sequence>MIKKHRFSLRTKFLLTSLLPTLGVVTIIVSLFVMEFNRLVLQRQVDELLSVPEMLENTISSPEVLNYRHLIQNGVYLLNNLRKDITGITVYAYKNMGFEVIAATDQSKMGTPAPKEHMIPFETGRYGISEEVVFGQKILRLNAPIFSGAKPVAVISITASMRVYTVMMSYLRDLIFFIAPTGGILLWISIYFSFKSIFLSRLSNLSSASKEISEGKWPSKILVKWQDEMGELEETFNQMSLSRQKAEEALEEQAIRDALTKLYNRRYFDTRIGEEISRALRRKNRFAVLLCDLDLFKDINDSLGHQAGDSLLKAVAHSLKVATRGADLLFRWGGDEFVIILPELKEKNGAVGVANRIRAGVQAIKAGAETTIDISIGMAYFPEHGMDAQALIRVADHALYIAKKGGDKIHVGEEEFHLREDAITVVFQPIVDIRSTTELAHEALSRDPSGKMGILPLFKKYQAIGQLRELKKLCFKSQLVTAKRAGLSSVFINVDFELLSDLDVFPIPFGMEIVLEISELEALNDIDVHLREAERWRKEGYQFALDDFGAGFVSLSFISQLVPEYIKIDRSAILRADASVEFKQFLSDLVKALGNYTQKGIIAEGIETEQELAMVEEIGIHLIQGFLFGKPKKLDDLKTEQNQNIHS</sequence>
<dbReference type="EMBL" id="UOGF01000011">
    <property type="protein sequence ID" value="VAX26412.1"/>
    <property type="molecule type" value="Genomic_DNA"/>
</dbReference>
<dbReference type="FunFam" id="3.30.70.270:FF:000001">
    <property type="entry name" value="Diguanylate cyclase domain protein"/>
    <property type="match status" value="1"/>
</dbReference>
<dbReference type="SUPFAM" id="SSF55073">
    <property type="entry name" value="Nucleotide cyclase"/>
    <property type="match status" value="1"/>
</dbReference>
<name>A0A3B1CDV0_9ZZZZ</name>
<keyword evidence="1" id="KW-1133">Transmembrane helix</keyword>
<dbReference type="GO" id="GO:0071111">
    <property type="term" value="F:cyclic-guanylate-specific phosphodiesterase activity"/>
    <property type="evidence" value="ECO:0007669"/>
    <property type="project" value="InterPro"/>
</dbReference>
<dbReference type="PANTHER" id="PTHR33121">
    <property type="entry name" value="CYCLIC DI-GMP PHOSPHODIESTERASE PDEF"/>
    <property type="match status" value="1"/>
</dbReference>
<dbReference type="CDD" id="cd01949">
    <property type="entry name" value="GGDEF"/>
    <property type="match status" value="1"/>
</dbReference>
<dbReference type="Pfam" id="PF00990">
    <property type="entry name" value="GGDEF"/>
    <property type="match status" value="1"/>
</dbReference>
<dbReference type="Gene3D" id="3.20.20.450">
    <property type="entry name" value="EAL domain"/>
    <property type="match status" value="1"/>
</dbReference>
<evidence type="ECO:0000313" key="4">
    <source>
        <dbReference type="EMBL" id="VAX26412.1"/>
    </source>
</evidence>
<dbReference type="GO" id="GO:0016020">
    <property type="term" value="C:membrane"/>
    <property type="evidence" value="ECO:0007669"/>
    <property type="project" value="InterPro"/>
</dbReference>
<evidence type="ECO:0000256" key="1">
    <source>
        <dbReference type="SAM" id="Phobius"/>
    </source>
</evidence>
<dbReference type="InterPro" id="IPR043128">
    <property type="entry name" value="Rev_trsase/Diguanyl_cyclase"/>
</dbReference>
<dbReference type="PROSITE" id="PS50887">
    <property type="entry name" value="GGDEF"/>
    <property type="match status" value="1"/>
</dbReference>
<dbReference type="Gene3D" id="6.10.340.10">
    <property type="match status" value="1"/>
</dbReference>
<dbReference type="PROSITE" id="PS50883">
    <property type="entry name" value="EAL"/>
    <property type="match status" value="1"/>
</dbReference>
<evidence type="ECO:0000259" key="3">
    <source>
        <dbReference type="PROSITE" id="PS50887"/>
    </source>
</evidence>
<dbReference type="InterPro" id="IPR050706">
    <property type="entry name" value="Cyclic-di-GMP_PDE-like"/>
</dbReference>
<dbReference type="SUPFAM" id="SSF141868">
    <property type="entry name" value="EAL domain-like"/>
    <property type="match status" value="1"/>
</dbReference>
<feature type="transmembrane region" description="Helical" evidence="1">
    <location>
        <begin position="12"/>
        <end position="34"/>
    </location>
</feature>
<accession>A0A3B1CDV0</accession>
<dbReference type="Pfam" id="PF00563">
    <property type="entry name" value="EAL"/>
    <property type="match status" value="1"/>
</dbReference>
<dbReference type="CDD" id="cd01948">
    <property type="entry name" value="EAL"/>
    <property type="match status" value="1"/>
</dbReference>
<dbReference type="InterPro" id="IPR001633">
    <property type="entry name" value="EAL_dom"/>
</dbReference>